<comment type="caution">
    <text evidence="2">The sequence shown here is derived from an EMBL/GenBank/DDBJ whole genome shotgun (WGS) entry which is preliminary data.</text>
</comment>
<protein>
    <submittedName>
        <fullName evidence="2">Uncharacterized protein</fullName>
    </submittedName>
</protein>
<proteinExistence type="predicted"/>
<dbReference type="Proteomes" id="UP001303899">
    <property type="component" value="Unassembled WGS sequence"/>
</dbReference>
<evidence type="ECO:0000313" key="2">
    <source>
        <dbReference type="EMBL" id="MEA5404480.1"/>
    </source>
</evidence>
<keyword evidence="3" id="KW-1185">Reference proteome</keyword>
<dbReference type="EMBL" id="JAYGIL010000021">
    <property type="protein sequence ID" value="MEA5404480.1"/>
    <property type="molecule type" value="Genomic_DNA"/>
</dbReference>
<accession>A0ABU5S7P2</accession>
<evidence type="ECO:0000256" key="1">
    <source>
        <dbReference type="SAM" id="MobiDB-lite"/>
    </source>
</evidence>
<dbReference type="RefSeq" id="WP_323697857.1">
    <property type="nucleotide sequence ID" value="NZ_JAYGIL010000021.1"/>
</dbReference>
<evidence type="ECO:0000313" key="3">
    <source>
        <dbReference type="Proteomes" id="UP001303899"/>
    </source>
</evidence>
<reference evidence="2 3" key="1">
    <citation type="submission" date="2023-12" db="EMBL/GenBank/DDBJ databases">
        <title>Novel species of the genus Arcicella isolated from rivers.</title>
        <authorList>
            <person name="Lu H."/>
        </authorList>
    </citation>
    <scope>NUCLEOTIDE SEQUENCE [LARGE SCALE GENOMIC DNA]</scope>
    <source>
        <strain evidence="2 3">DC2W</strain>
    </source>
</reference>
<sequence>MKLKQLKPTTAKLPKREQTIGDDANPKLFNKSYKTQILKQWQKRTK</sequence>
<gene>
    <name evidence="2" type="ORF">VB776_16225</name>
</gene>
<name>A0ABU5S7P2_9BACT</name>
<organism evidence="2 3">
    <name type="scientific">Arcicella gelida</name>
    <dbReference type="NCBI Taxonomy" id="2984195"/>
    <lineage>
        <taxon>Bacteria</taxon>
        <taxon>Pseudomonadati</taxon>
        <taxon>Bacteroidota</taxon>
        <taxon>Cytophagia</taxon>
        <taxon>Cytophagales</taxon>
        <taxon>Flectobacillaceae</taxon>
        <taxon>Arcicella</taxon>
    </lineage>
</organism>
<feature type="region of interest" description="Disordered" evidence="1">
    <location>
        <begin position="1"/>
        <end position="26"/>
    </location>
</feature>